<sequence>MNKLLLLAALFPGVSAVALGAEPGNPGSPQVLTVKAARALSPGTAVTIRAVVLNGAELGNIRYVQDGEAGLALYAQPTKLPGYGELRAGDSIQVTGQLKVYNGLLEMDPIVSVRKLAGGVRLRPVQVPAAQATAAFSEANEGRLLEIKGVSRLATSTGAPATALSGNTNYLLDAVPGAILRVGAASTGPEGLVNATPPTTETFDVRGILTQFAPGGAEATACCPAWRPTWCRRARKTP</sequence>
<evidence type="ECO:0000256" key="1">
    <source>
        <dbReference type="SAM" id="SignalP"/>
    </source>
</evidence>
<dbReference type="Proteomes" id="UP001596513">
    <property type="component" value="Unassembled WGS sequence"/>
</dbReference>
<feature type="chain" id="PRO_5046203892" description="DUF5666 domain-containing protein" evidence="1">
    <location>
        <begin position="21"/>
        <end position="238"/>
    </location>
</feature>
<proteinExistence type="predicted"/>
<reference evidence="3" key="1">
    <citation type="journal article" date="2019" name="Int. J. Syst. Evol. Microbiol.">
        <title>The Global Catalogue of Microorganisms (GCM) 10K type strain sequencing project: providing services to taxonomists for standard genome sequencing and annotation.</title>
        <authorList>
            <consortium name="The Broad Institute Genomics Platform"/>
            <consortium name="The Broad Institute Genome Sequencing Center for Infectious Disease"/>
            <person name="Wu L."/>
            <person name="Ma J."/>
        </authorList>
    </citation>
    <scope>NUCLEOTIDE SEQUENCE [LARGE SCALE GENOMIC DNA]</scope>
    <source>
        <strain evidence="3">JCM 19635</strain>
    </source>
</reference>
<dbReference type="EMBL" id="JBHTEK010000001">
    <property type="protein sequence ID" value="MFC7669724.1"/>
    <property type="molecule type" value="Genomic_DNA"/>
</dbReference>
<protein>
    <recommendedName>
        <fullName evidence="4">DUF5666 domain-containing protein</fullName>
    </recommendedName>
</protein>
<accession>A0ABW2UA01</accession>
<name>A0ABW2UA01_9BACT</name>
<evidence type="ECO:0008006" key="4">
    <source>
        <dbReference type="Google" id="ProtNLM"/>
    </source>
</evidence>
<evidence type="ECO:0000313" key="3">
    <source>
        <dbReference type="Proteomes" id="UP001596513"/>
    </source>
</evidence>
<keyword evidence="3" id="KW-1185">Reference proteome</keyword>
<gene>
    <name evidence="2" type="ORF">ACFQT0_21915</name>
</gene>
<keyword evidence="1" id="KW-0732">Signal</keyword>
<dbReference type="RefSeq" id="WP_380205207.1">
    <property type="nucleotide sequence ID" value="NZ_JBHTEK010000001.1"/>
</dbReference>
<evidence type="ECO:0000313" key="2">
    <source>
        <dbReference type="EMBL" id="MFC7669724.1"/>
    </source>
</evidence>
<feature type="signal peptide" evidence="1">
    <location>
        <begin position="1"/>
        <end position="20"/>
    </location>
</feature>
<organism evidence="2 3">
    <name type="scientific">Hymenobacter humi</name>
    <dbReference type="NCBI Taxonomy" id="1411620"/>
    <lineage>
        <taxon>Bacteria</taxon>
        <taxon>Pseudomonadati</taxon>
        <taxon>Bacteroidota</taxon>
        <taxon>Cytophagia</taxon>
        <taxon>Cytophagales</taxon>
        <taxon>Hymenobacteraceae</taxon>
        <taxon>Hymenobacter</taxon>
    </lineage>
</organism>
<comment type="caution">
    <text evidence="2">The sequence shown here is derived from an EMBL/GenBank/DDBJ whole genome shotgun (WGS) entry which is preliminary data.</text>
</comment>